<keyword evidence="2" id="KW-0560">Oxidoreductase</keyword>
<dbReference type="AlphaFoldDB" id="A0A0L0FN54"/>
<evidence type="ECO:0000313" key="3">
    <source>
        <dbReference type="EMBL" id="KNC78164.1"/>
    </source>
</evidence>
<proteinExistence type="inferred from homology"/>
<evidence type="ECO:0000256" key="2">
    <source>
        <dbReference type="ARBA" id="ARBA00023002"/>
    </source>
</evidence>
<evidence type="ECO:0000256" key="1">
    <source>
        <dbReference type="ARBA" id="ARBA00006484"/>
    </source>
</evidence>
<reference evidence="3 4" key="1">
    <citation type="submission" date="2011-02" db="EMBL/GenBank/DDBJ databases">
        <title>The Genome Sequence of Sphaeroforma arctica JP610.</title>
        <authorList>
            <consortium name="The Broad Institute Genome Sequencing Platform"/>
            <person name="Russ C."/>
            <person name="Cuomo C."/>
            <person name="Young S.K."/>
            <person name="Zeng Q."/>
            <person name="Gargeya S."/>
            <person name="Alvarado L."/>
            <person name="Berlin A."/>
            <person name="Chapman S.B."/>
            <person name="Chen Z."/>
            <person name="Freedman E."/>
            <person name="Gellesch M."/>
            <person name="Goldberg J."/>
            <person name="Griggs A."/>
            <person name="Gujja S."/>
            <person name="Heilman E."/>
            <person name="Heiman D."/>
            <person name="Howarth C."/>
            <person name="Mehta T."/>
            <person name="Neiman D."/>
            <person name="Pearson M."/>
            <person name="Roberts A."/>
            <person name="Saif S."/>
            <person name="Shea T."/>
            <person name="Shenoy N."/>
            <person name="Sisk P."/>
            <person name="Stolte C."/>
            <person name="Sykes S."/>
            <person name="White J."/>
            <person name="Yandava C."/>
            <person name="Burger G."/>
            <person name="Gray M.W."/>
            <person name="Holland P.W.H."/>
            <person name="King N."/>
            <person name="Lang F.B.F."/>
            <person name="Roger A.J."/>
            <person name="Ruiz-Trillo I."/>
            <person name="Haas B."/>
            <person name="Nusbaum C."/>
            <person name="Birren B."/>
        </authorList>
    </citation>
    <scope>NUCLEOTIDE SEQUENCE [LARGE SCALE GENOMIC DNA]</scope>
    <source>
        <strain evidence="3 4">JP610</strain>
    </source>
</reference>
<comment type="similarity">
    <text evidence="1">Belongs to the short-chain dehydrogenases/reductases (SDR) family.</text>
</comment>
<keyword evidence="4" id="KW-1185">Reference proteome</keyword>
<dbReference type="GO" id="GO:0016491">
    <property type="term" value="F:oxidoreductase activity"/>
    <property type="evidence" value="ECO:0007669"/>
    <property type="project" value="UniProtKB-KW"/>
</dbReference>
<dbReference type="Gene3D" id="3.40.50.720">
    <property type="entry name" value="NAD(P)-binding Rossmann-like Domain"/>
    <property type="match status" value="1"/>
</dbReference>
<dbReference type="OrthoDB" id="191139at2759"/>
<dbReference type="SUPFAM" id="SSF51735">
    <property type="entry name" value="NAD(P)-binding Rossmann-fold domains"/>
    <property type="match status" value="1"/>
</dbReference>
<dbReference type="InterPro" id="IPR036291">
    <property type="entry name" value="NAD(P)-bd_dom_sf"/>
</dbReference>
<dbReference type="eggNOG" id="KOG1208">
    <property type="taxonomic scope" value="Eukaryota"/>
</dbReference>
<name>A0A0L0FN54_9EUKA</name>
<dbReference type="STRING" id="667725.A0A0L0FN54"/>
<dbReference type="RefSeq" id="XP_014152066.1">
    <property type="nucleotide sequence ID" value="XM_014296591.1"/>
</dbReference>
<sequence>MLALWPNGDNGYGYHTTAEEVTKDKDLTGKTYVITGINSGLGQECGRVLALRNANVIGLARTEEKAKEGMQEWTGTGDKIPVVCELGEPEVIKQAVKDIKATGKKIDAVIANAGIMALPKLELQHGYEKQFFCNHVGHFILITGLLDSLTDDGRVITLSSLAHKQAPKGGIAFDNLDGSKGYSDWTFYGQSKMAPLLMAKSLAHKFEGTKKTAYSCHPGVINTNLSRHMNPILRGLTGFFGPLFLKTIPEGAATQTYLATSDDIQDKSGLYFADCNVQGERADGSDMATAEKLWAKTEEIVAASN</sequence>
<dbReference type="PANTHER" id="PTHR24320">
    <property type="entry name" value="RETINOL DEHYDROGENASE"/>
    <property type="match status" value="1"/>
</dbReference>
<dbReference type="EMBL" id="KQ242545">
    <property type="protein sequence ID" value="KNC78164.1"/>
    <property type="molecule type" value="Genomic_DNA"/>
</dbReference>
<evidence type="ECO:0000313" key="4">
    <source>
        <dbReference type="Proteomes" id="UP000054560"/>
    </source>
</evidence>
<dbReference type="Pfam" id="PF00106">
    <property type="entry name" value="adh_short"/>
    <property type="match status" value="1"/>
</dbReference>
<dbReference type="PRINTS" id="PR00081">
    <property type="entry name" value="GDHRDH"/>
</dbReference>
<dbReference type="GeneID" id="25909896"/>
<gene>
    <name evidence="3" type="ORF">SARC_09392</name>
</gene>
<dbReference type="InterPro" id="IPR002347">
    <property type="entry name" value="SDR_fam"/>
</dbReference>
<protein>
    <submittedName>
        <fullName evidence="3">Uncharacterized protein</fullName>
    </submittedName>
</protein>
<accession>A0A0L0FN54</accession>
<dbReference type="PANTHER" id="PTHR24320:SF148">
    <property type="entry name" value="NAD(P)-BINDING ROSSMANN-FOLD SUPERFAMILY PROTEIN"/>
    <property type="match status" value="1"/>
</dbReference>
<dbReference type="Proteomes" id="UP000054560">
    <property type="component" value="Unassembled WGS sequence"/>
</dbReference>
<organism evidence="3 4">
    <name type="scientific">Sphaeroforma arctica JP610</name>
    <dbReference type="NCBI Taxonomy" id="667725"/>
    <lineage>
        <taxon>Eukaryota</taxon>
        <taxon>Ichthyosporea</taxon>
        <taxon>Ichthyophonida</taxon>
        <taxon>Sphaeroforma</taxon>
    </lineage>
</organism>